<evidence type="ECO:0000313" key="2">
    <source>
        <dbReference type="Proteomes" id="UP000295511"/>
    </source>
</evidence>
<reference evidence="1 2" key="1">
    <citation type="submission" date="2019-03" db="EMBL/GenBank/DDBJ databases">
        <title>Whole genome sequence of Arthrobacter sp JH1-1.</title>
        <authorList>
            <person name="Trinh H.N."/>
        </authorList>
    </citation>
    <scope>NUCLEOTIDE SEQUENCE [LARGE SCALE GENOMIC DNA]</scope>
    <source>
        <strain evidence="1 2">JH1-1</strain>
    </source>
</reference>
<protein>
    <submittedName>
        <fullName evidence="1">Uncharacterized protein</fullName>
    </submittedName>
</protein>
<name>A0A4R5K602_9MICC</name>
<sequence>MKVTAEPRSDQWNADDFTGGPRTFTIAGVRKGTAEQKYDIDLVEGEGRAWRPPLGMLRVLMSAWGDEADVWKGRRVTLFKDATVRFGKDVPGGIRISHLSHIGNKPLDVPITIARGTRRTYTVQPLPDAGASGQQIISDKVKADTAKAIAENNVAAYLEYLAANSAPPHIIDYVNTQAGATQ</sequence>
<dbReference type="Proteomes" id="UP000295511">
    <property type="component" value="Unassembled WGS sequence"/>
</dbReference>
<gene>
    <name evidence="1" type="ORF">E1809_24165</name>
</gene>
<comment type="caution">
    <text evidence="1">The sequence shown here is derived from an EMBL/GenBank/DDBJ whole genome shotgun (WGS) entry which is preliminary data.</text>
</comment>
<dbReference type="AlphaFoldDB" id="A0A4R5K602"/>
<dbReference type="EMBL" id="SMRU01000047">
    <property type="protein sequence ID" value="TDF88118.1"/>
    <property type="molecule type" value="Genomic_DNA"/>
</dbReference>
<evidence type="ECO:0000313" key="1">
    <source>
        <dbReference type="EMBL" id="TDF88118.1"/>
    </source>
</evidence>
<organism evidence="1 2">
    <name type="scientific">Arthrobacter terricola</name>
    <dbReference type="NCBI Taxonomy" id="2547396"/>
    <lineage>
        <taxon>Bacteria</taxon>
        <taxon>Bacillati</taxon>
        <taxon>Actinomycetota</taxon>
        <taxon>Actinomycetes</taxon>
        <taxon>Micrococcales</taxon>
        <taxon>Micrococcaceae</taxon>
        <taxon>Arthrobacter</taxon>
    </lineage>
</organism>
<accession>A0A4R5K602</accession>
<dbReference type="RefSeq" id="WP_133206798.1">
    <property type="nucleotide sequence ID" value="NZ_SMRU01000047.1"/>
</dbReference>
<dbReference type="OrthoDB" id="4541095at2"/>
<keyword evidence="2" id="KW-1185">Reference proteome</keyword>
<proteinExistence type="predicted"/>